<dbReference type="AlphaFoldDB" id="A0A6H1Q076"/>
<feature type="chain" id="PRO_5026041189" description="Lipoprotein" evidence="1">
    <location>
        <begin position="24"/>
        <end position="160"/>
    </location>
</feature>
<dbReference type="EMBL" id="CP038852">
    <property type="protein sequence ID" value="QIZ20307.1"/>
    <property type="molecule type" value="Genomic_DNA"/>
</dbReference>
<feature type="signal peptide" evidence="1">
    <location>
        <begin position="1"/>
        <end position="23"/>
    </location>
</feature>
<evidence type="ECO:0000313" key="2">
    <source>
        <dbReference type="EMBL" id="QIZ20307.1"/>
    </source>
</evidence>
<organism evidence="2 3">
    <name type="scientific">Candidatus Pelagibacter giovannonii</name>
    <dbReference type="NCBI Taxonomy" id="2563896"/>
    <lineage>
        <taxon>Bacteria</taxon>
        <taxon>Pseudomonadati</taxon>
        <taxon>Pseudomonadota</taxon>
        <taxon>Alphaproteobacteria</taxon>
        <taxon>Candidatus Pelagibacterales</taxon>
        <taxon>Candidatus Pelagibacteraceae</taxon>
        <taxon>Candidatus Pelagibacter</taxon>
    </lineage>
</organism>
<name>A0A6H1Q076_9PROT</name>
<evidence type="ECO:0008006" key="4">
    <source>
        <dbReference type="Google" id="ProtNLM"/>
    </source>
</evidence>
<dbReference type="Proteomes" id="UP000501094">
    <property type="component" value="Chromosome"/>
</dbReference>
<keyword evidence="3" id="KW-1185">Reference proteome</keyword>
<dbReference type="KEGG" id="peg:E5R92_00675"/>
<gene>
    <name evidence="2" type="ORF">E5R92_00675</name>
</gene>
<proteinExistence type="predicted"/>
<keyword evidence="1" id="KW-0732">Signal</keyword>
<reference evidence="2 3" key="1">
    <citation type="journal article" date="2020" name="Nat. Microbiol.">
        <title>Lysogenic host-virus interactions in SAR11 marine bacteria.</title>
        <authorList>
            <person name="Morris R.M."/>
            <person name="Cain K.R."/>
            <person name="Hvorecny K.L."/>
            <person name="Kollman J.M."/>
        </authorList>
    </citation>
    <scope>NUCLEOTIDE SEQUENCE [LARGE SCALE GENOMIC DNA]</scope>
    <source>
        <strain evidence="2 3">NP1</strain>
    </source>
</reference>
<evidence type="ECO:0000313" key="3">
    <source>
        <dbReference type="Proteomes" id="UP000501094"/>
    </source>
</evidence>
<accession>A0A6H1Q076</accession>
<dbReference type="PROSITE" id="PS51257">
    <property type="entry name" value="PROKAR_LIPOPROTEIN"/>
    <property type="match status" value="1"/>
</dbReference>
<protein>
    <recommendedName>
        <fullName evidence="4">Lipoprotein</fullName>
    </recommendedName>
</protein>
<sequence>MKKILGIIILGLLLSGCTINQTALNVGTNFTDYQKECRKVALVKPKLVFNDGNLRGFHCADAAGADTWRYEFFDTSNKLVKVWSRPVSAQERQARFNNALLGLAILNSGTASGTTTQTQQPPGFFSFDIASGMNKVCFYDQLGSLSAKTIGRAEICPLGY</sequence>
<dbReference type="RefSeq" id="WP_168606204.1">
    <property type="nucleotide sequence ID" value="NZ_CP038852.1"/>
</dbReference>
<evidence type="ECO:0000256" key="1">
    <source>
        <dbReference type="SAM" id="SignalP"/>
    </source>
</evidence>